<dbReference type="Pfam" id="PF22953">
    <property type="entry name" value="SpnB_Rossmann"/>
    <property type="match status" value="1"/>
</dbReference>
<evidence type="ECO:0000256" key="1">
    <source>
        <dbReference type="ARBA" id="ARBA00022679"/>
    </source>
</evidence>
<keyword evidence="1" id="KW-0808">Transferase</keyword>
<evidence type="ECO:0000313" key="5">
    <source>
        <dbReference type="Proteomes" id="UP001589709"/>
    </source>
</evidence>
<evidence type="ECO:0000256" key="2">
    <source>
        <dbReference type="ARBA" id="ARBA00023268"/>
    </source>
</evidence>
<protein>
    <submittedName>
        <fullName evidence="4">Beta-ketoacyl reductase</fullName>
    </submittedName>
</protein>
<dbReference type="PANTHER" id="PTHR43775">
    <property type="entry name" value="FATTY ACID SYNTHASE"/>
    <property type="match status" value="1"/>
</dbReference>
<dbReference type="Pfam" id="PF08659">
    <property type="entry name" value="KR"/>
    <property type="match status" value="1"/>
</dbReference>
<dbReference type="InterPro" id="IPR013968">
    <property type="entry name" value="PKS_KR"/>
</dbReference>
<keyword evidence="2" id="KW-0511">Multifunctional enzyme</keyword>
<sequence length="331" mass="32933">MVVVTACGDVAGAAVGGLVRSVQAEYPGRVFLVEADADGDCGPEVPAAVVAGGEPHVRVRDGRVLVPRLRRVDGPAGSVGAGSAGSVAAGSVGAGSVGVGSPVFGAGGTVLVTGATGTLGRLVVRHLVERYGVRDVVLVSRSGGVPQEVAGLAGVRLRGVACDVSDREALAGVVAGVAVTLRGVVHAAGVLDDATVVNLTPERLARVWGPKADGAWYLHELTRELPLDAFVLFSSVAGVIGTAGQGNYAAANAFLDQLAVERRAQGLPAHSVAWGLWGEASGMTGQLAAADRARLARLGIAPLASADALALFDAALAGGDPAVVAARFDPA</sequence>
<gene>
    <name evidence="4" type="ORF">ACFF45_35475</name>
</gene>
<dbReference type="RefSeq" id="WP_381351165.1">
    <property type="nucleotide sequence ID" value="NZ_JBHMCY010000196.1"/>
</dbReference>
<dbReference type="InterPro" id="IPR036291">
    <property type="entry name" value="NAD(P)-bd_dom_sf"/>
</dbReference>
<reference evidence="4 5" key="1">
    <citation type="submission" date="2024-09" db="EMBL/GenBank/DDBJ databases">
        <authorList>
            <person name="Sun Q."/>
            <person name="Mori K."/>
        </authorList>
    </citation>
    <scope>NUCLEOTIDE SEQUENCE [LARGE SCALE GENOMIC DNA]</scope>
    <source>
        <strain evidence="4 5">JCM 6917</strain>
    </source>
</reference>
<dbReference type="Proteomes" id="UP001589709">
    <property type="component" value="Unassembled WGS sequence"/>
</dbReference>
<dbReference type="SMART" id="SM00822">
    <property type="entry name" value="PKS_KR"/>
    <property type="match status" value="1"/>
</dbReference>
<proteinExistence type="predicted"/>
<dbReference type="Gene3D" id="3.40.50.720">
    <property type="entry name" value="NAD(P)-binding Rossmann-like Domain"/>
    <property type="match status" value="1"/>
</dbReference>
<evidence type="ECO:0000313" key="4">
    <source>
        <dbReference type="EMBL" id="MFB9467837.1"/>
    </source>
</evidence>
<dbReference type="InterPro" id="IPR057326">
    <property type="entry name" value="KR_dom"/>
</dbReference>
<keyword evidence="5" id="KW-1185">Reference proteome</keyword>
<feature type="non-terminal residue" evidence="4">
    <location>
        <position position="331"/>
    </location>
</feature>
<dbReference type="InterPro" id="IPR050091">
    <property type="entry name" value="PKS_NRPS_Biosynth_Enz"/>
</dbReference>
<dbReference type="SUPFAM" id="SSF51735">
    <property type="entry name" value="NAD(P)-binding Rossmann-fold domains"/>
    <property type="match status" value="2"/>
</dbReference>
<name>A0ABV5NC93_9ACTN</name>
<comment type="caution">
    <text evidence="4">The sequence shown here is derived from an EMBL/GenBank/DDBJ whole genome shotgun (WGS) entry which is preliminary data.</text>
</comment>
<evidence type="ECO:0000259" key="3">
    <source>
        <dbReference type="SMART" id="SM00822"/>
    </source>
</evidence>
<dbReference type="CDD" id="cd08956">
    <property type="entry name" value="KR_3_FAS_SDR_x"/>
    <property type="match status" value="1"/>
</dbReference>
<dbReference type="EMBL" id="JBHMCY010000196">
    <property type="protein sequence ID" value="MFB9467837.1"/>
    <property type="molecule type" value="Genomic_DNA"/>
</dbReference>
<dbReference type="PANTHER" id="PTHR43775:SF51">
    <property type="entry name" value="INACTIVE PHENOLPHTHIOCEROL SYNTHESIS POLYKETIDE SYNTHASE TYPE I PKS1-RELATED"/>
    <property type="match status" value="1"/>
</dbReference>
<organism evidence="4 5">
    <name type="scientific">Streptomyces cinereospinus</name>
    <dbReference type="NCBI Taxonomy" id="285561"/>
    <lineage>
        <taxon>Bacteria</taxon>
        <taxon>Bacillati</taxon>
        <taxon>Actinomycetota</taxon>
        <taxon>Actinomycetes</taxon>
        <taxon>Kitasatosporales</taxon>
        <taxon>Streptomycetaceae</taxon>
        <taxon>Streptomyces</taxon>
    </lineage>
</organism>
<dbReference type="InterPro" id="IPR055123">
    <property type="entry name" value="SpnB-like_Rossmann"/>
</dbReference>
<accession>A0ABV5NC93</accession>
<feature type="domain" description="Ketoreductase" evidence="3">
    <location>
        <begin position="108"/>
        <end position="280"/>
    </location>
</feature>